<keyword evidence="5 8" id="KW-1133">Transmembrane helix</keyword>
<keyword evidence="3" id="KW-1003">Cell membrane</keyword>
<dbReference type="KEGG" id="bvz:BRAD3257_0526"/>
<evidence type="ECO:0000256" key="4">
    <source>
        <dbReference type="ARBA" id="ARBA00022692"/>
    </source>
</evidence>
<evidence type="ECO:0000256" key="7">
    <source>
        <dbReference type="RuleBase" id="RU000320"/>
    </source>
</evidence>
<evidence type="ECO:0000256" key="2">
    <source>
        <dbReference type="ARBA" id="ARBA00005346"/>
    </source>
</evidence>
<gene>
    <name evidence="10" type="primary">phaD</name>
    <name evidence="10" type="ORF">BRAD3257_0526</name>
</gene>
<evidence type="ECO:0000256" key="6">
    <source>
        <dbReference type="ARBA" id="ARBA00023136"/>
    </source>
</evidence>
<dbReference type="Pfam" id="PF00361">
    <property type="entry name" value="Proton_antipo_M"/>
    <property type="match status" value="1"/>
</dbReference>
<feature type="domain" description="NADH:quinone oxidoreductase/Mrp antiporter transmembrane" evidence="9">
    <location>
        <begin position="130"/>
        <end position="428"/>
    </location>
</feature>
<dbReference type="GO" id="GO:0005886">
    <property type="term" value="C:plasma membrane"/>
    <property type="evidence" value="ECO:0007669"/>
    <property type="project" value="UniProtKB-SubCell"/>
</dbReference>
<feature type="transmembrane region" description="Helical" evidence="8">
    <location>
        <begin position="237"/>
        <end position="261"/>
    </location>
</feature>
<dbReference type="PANTHER" id="PTHR42703">
    <property type="entry name" value="NADH DEHYDROGENASE"/>
    <property type="match status" value="1"/>
</dbReference>
<evidence type="ECO:0000256" key="1">
    <source>
        <dbReference type="ARBA" id="ARBA00004651"/>
    </source>
</evidence>
<organism evidence="10 11">
    <name type="scientific">Bradyrhizobium vignae</name>
    <dbReference type="NCBI Taxonomy" id="1549949"/>
    <lineage>
        <taxon>Bacteria</taxon>
        <taxon>Pseudomonadati</taxon>
        <taxon>Pseudomonadota</taxon>
        <taxon>Alphaproteobacteria</taxon>
        <taxon>Hyphomicrobiales</taxon>
        <taxon>Nitrobacteraceae</taxon>
        <taxon>Bradyrhizobium</taxon>
    </lineage>
</organism>
<comment type="subcellular location">
    <subcellularLocation>
        <location evidence="1">Cell membrane</location>
        <topology evidence="1">Multi-pass membrane protein</topology>
    </subcellularLocation>
    <subcellularLocation>
        <location evidence="7">Membrane</location>
        <topology evidence="7">Multi-pass membrane protein</topology>
    </subcellularLocation>
</comment>
<feature type="transmembrane region" description="Helical" evidence="8">
    <location>
        <begin position="75"/>
        <end position="103"/>
    </location>
</feature>
<comment type="similarity">
    <text evidence="2">Belongs to the CPA3 antiporters (TC 2.A.63) subunit D family.</text>
</comment>
<feature type="transmembrane region" description="Helical" evidence="8">
    <location>
        <begin position="163"/>
        <end position="186"/>
    </location>
</feature>
<feature type="transmembrane region" description="Helical" evidence="8">
    <location>
        <begin position="443"/>
        <end position="465"/>
    </location>
</feature>
<sequence>MSGASGLVIAPILLPLLAGAGMLLLNGEKHRSIVAGLNVGATVALVCIATILLGLSDAGTRDVYRLGNWPAPFGIVLVLDRLSALMLLLTNVLALASVVYSLARWHRAGAHFHPLFQFLLMGLNGAFLTGDLFNLFVFFELLLAASYGLLLHGSGLARVKAGLHYIVVNLAASLLFLIGVSLIYGVTGTLNMADLAARVPAVAAESRGLLEAGAGVLAVAFLLKAGMWPLNFWLPTAYAAASPPVASIFAIMTKVGVYIVLRLSLLLFGEDAGASAGFGREFLLLAGLATILFGAIGTLASQDTARLGGFSVLISSGTVLAATGMGQVGVTSGALFYLVSSTLGIGAFFLLVELIERGREPGADMIAVTREAYGEEVETDEAEGDVGIAIVATMGLLGVAFIGCALVIAGLPPLSGFIAKFALLAAALHPADQPGGAIPGSGWALLAVLILSGFATLVAMARAGIRIFWASPDRTVPRVRVIEMAPIMFLLFICAAQTVWAGPVIRFMQATAQSLHAPADYIGDVLNTGSSSRQAEGK</sequence>
<feature type="transmembrane region" description="Helical" evidence="8">
    <location>
        <begin position="32"/>
        <end position="55"/>
    </location>
</feature>
<feature type="transmembrane region" description="Helical" evidence="8">
    <location>
        <begin position="485"/>
        <end position="505"/>
    </location>
</feature>
<evidence type="ECO:0000259" key="9">
    <source>
        <dbReference type="Pfam" id="PF00361"/>
    </source>
</evidence>
<keyword evidence="4 7" id="KW-0812">Transmembrane</keyword>
<dbReference type="Proteomes" id="UP000246085">
    <property type="component" value="Chromosome BRAD3257"/>
</dbReference>
<dbReference type="PANTHER" id="PTHR42703:SF1">
    <property type="entry name" value="NA(+)_H(+) ANTIPORTER SUBUNIT D1"/>
    <property type="match status" value="1"/>
</dbReference>
<dbReference type="AlphaFoldDB" id="A0A2U3PRC9"/>
<evidence type="ECO:0000256" key="3">
    <source>
        <dbReference type="ARBA" id="ARBA00022475"/>
    </source>
</evidence>
<feature type="transmembrane region" description="Helical" evidence="8">
    <location>
        <begin position="386"/>
        <end position="408"/>
    </location>
</feature>
<dbReference type="NCBIfam" id="NF009309">
    <property type="entry name" value="PRK12666.1"/>
    <property type="match status" value="1"/>
</dbReference>
<keyword evidence="6 8" id="KW-0472">Membrane</keyword>
<feature type="transmembrane region" description="Helical" evidence="8">
    <location>
        <begin position="206"/>
        <end position="225"/>
    </location>
</feature>
<proteinExistence type="inferred from homology"/>
<dbReference type="InterPro" id="IPR001750">
    <property type="entry name" value="ND/Mrp_TM"/>
</dbReference>
<feature type="transmembrane region" description="Helical" evidence="8">
    <location>
        <begin position="281"/>
        <end position="300"/>
    </location>
</feature>
<feature type="transmembrane region" description="Helical" evidence="8">
    <location>
        <begin position="133"/>
        <end position="151"/>
    </location>
</feature>
<evidence type="ECO:0000313" key="10">
    <source>
        <dbReference type="EMBL" id="SPP91690.1"/>
    </source>
</evidence>
<name>A0A2U3PRC9_9BRAD</name>
<feature type="transmembrane region" description="Helical" evidence="8">
    <location>
        <begin position="307"/>
        <end position="328"/>
    </location>
</feature>
<evidence type="ECO:0000313" key="11">
    <source>
        <dbReference type="Proteomes" id="UP000246085"/>
    </source>
</evidence>
<feature type="transmembrane region" description="Helical" evidence="8">
    <location>
        <begin position="6"/>
        <end position="25"/>
    </location>
</feature>
<accession>A0A2U3PRC9</accession>
<evidence type="ECO:0000256" key="5">
    <source>
        <dbReference type="ARBA" id="ARBA00022989"/>
    </source>
</evidence>
<dbReference type="EMBL" id="LS398110">
    <property type="protein sequence ID" value="SPP91690.1"/>
    <property type="molecule type" value="Genomic_DNA"/>
</dbReference>
<dbReference type="RefSeq" id="WP_122400506.1">
    <property type="nucleotide sequence ID" value="NZ_LS398110.1"/>
</dbReference>
<evidence type="ECO:0000256" key="8">
    <source>
        <dbReference type="SAM" id="Phobius"/>
    </source>
</evidence>
<dbReference type="InterPro" id="IPR050586">
    <property type="entry name" value="CPA3_Na-H_Antiporter_D"/>
</dbReference>
<reference evidence="10 11" key="1">
    <citation type="submission" date="2018-03" db="EMBL/GenBank/DDBJ databases">
        <authorList>
            <person name="Gully D."/>
        </authorList>
    </citation>
    <scope>NUCLEOTIDE SEQUENCE [LARGE SCALE GENOMIC DNA]</scope>
    <source>
        <strain evidence="10">ORS3257</strain>
    </source>
</reference>
<protein>
    <submittedName>
        <fullName evidence="10">Putative K(+)/H(+) antiporter subunit D</fullName>
    </submittedName>
</protein>
<feature type="transmembrane region" description="Helical" evidence="8">
    <location>
        <begin position="110"/>
        <end position="127"/>
    </location>
</feature>
<feature type="transmembrane region" description="Helical" evidence="8">
    <location>
        <begin position="334"/>
        <end position="355"/>
    </location>
</feature>